<evidence type="ECO:0000313" key="4">
    <source>
        <dbReference type="EMBL" id="CAG9282403.1"/>
    </source>
</evidence>
<organism evidence="4">
    <name type="scientific">Phaeodactylum tricornutum</name>
    <name type="common">Diatom</name>
    <dbReference type="NCBI Taxonomy" id="2850"/>
    <lineage>
        <taxon>Eukaryota</taxon>
        <taxon>Sar</taxon>
        <taxon>Stramenopiles</taxon>
        <taxon>Ochrophyta</taxon>
        <taxon>Bacillariophyta</taxon>
        <taxon>Bacillariophyceae</taxon>
        <taxon>Bacillariophycidae</taxon>
        <taxon>Naviculales</taxon>
        <taxon>Phaeodactylaceae</taxon>
        <taxon>Phaeodactylum</taxon>
    </lineage>
</organism>
<evidence type="ECO:0000256" key="3">
    <source>
        <dbReference type="SAM" id="SignalP"/>
    </source>
</evidence>
<proteinExistence type="predicted"/>
<dbReference type="AlphaFoldDB" id="A0A8J9TKH5"/>
<evidence type="ECO:0000256" key="1">
    <source>
        <dbReference type="SAM" id="MobiDB-lite"/>
    </source>
</evidence>
<evidence type="ECO:0000256" key="2">
    <source>
        <dbReference type="SAM" id="Phobius"/>
    </source>
</evidence>
<accession>A0A8J9TKH5</accession>
<sequence length="278" mass="30601">MKFVLASTLTFTAVHAFAPLAPRCGKPFVVPTKTVLADDKGGMFFASSDETQTPEATKTTKDDQSLEEEEVEAMVQKALKKNKIISNLRSERGNEYAPWMGITENDENEIRKIMRDKAEVRRRRRDEELTVRGALLKDSTVQELSGTGLKSKVVDGTSVELEWSTGGETSTKGFIIKRRAAKQPDFEVLASYETYGPLVSKGVEGGDYRYLDENVGYGSWFYRITECEESGLENDMSQCLVDVETDEEQRGAVLAAGAMALAAVAAVVAGSLLDPVQY</sequence>
<dbReference type="Proteomes" id="UP000836788">
    <property type="component" value="Chromosome 17"/>
</dbReference>
<feature type="region of interest" description="Disordered" evidence="1">
    <location>
        <begin position="45"/>
        <end position="65"/>
    </location>
</feature>
<keyword evidence="2" id="KW-1133">Transmembrane helix</keyword>
<gene>
    <name evidence="4" type="ORF">PTTT1_LOCUS19524</name>
</gene>
<protein>
    <submittedName>
        <fullName evidence="4">Uncharacterized protein</fullName>
    </submittedName>
</protein>
<keyword evidence="2" id="KW-0812">Transmembrane</keyword>
<feature type="signal peptide" evidence="3">
    <location>
        <begin position="1"/>
        <end position="16"/>
    </location>
</feature>
<keyword evidence="2" id="KW-0472">Membrane</keyword>
<dbReference type="EMBL" id="OU594958">
    <property type="protein sequence ID" value="CAG9282403.1"/>
    <property type="molecule type" value="Genomic_DNA"/>
</dbReference>
<keyword evidence="3" id="KW-0732">Signal</keyword>
<feature type="transmembrane region" description="Helical" evidence="2">
    <location>
        <begin position="252"/>
        <end position="273"/>
    </location>
</feature>
<feature type="chain" id="PRO_5035420236" evidence="3">
    <location>
        <begin position="17"/>
        <end position="278"/>
    </location>
</feature>
<reference evidence="4" key="1">
    <citation type="submission" date="2022-02" db="EMBL/GenBank/DDBJ databases">
        <authorList>
            <person name="Giguere J D."/>
        </authorList>
    </citation>
    <scope>NUCLEOTIDE SEQUENCE</scope>
    <source>
        <strain evidence="4">CCAP 1055/1</strain>
    </source>
</reference>
<feature type="compositionally biased region" description="Polar residues" evidence="1">
    <location>
        <begin position="48"/>
        <end position="57"/>
    </location>
</feature>
<name>A0A8J9TKH5_PHATR</name>